<evidence type="ECO:0000256" key="2">
    <source>
        <dbReference type="ARBA" id="ARBA00006991"/>
    </source>
</evidence>
<organism evidence="15 16">
    <name type="scientific">Elysia marginata</name>
    <dbReference type="NCBI Taxonomy" id="1093978"/>
    <lineage>
        <taxon>Eukaryota</taxon>
        <taxon>Metazoa</taxon>
        <taxon>Spiralia</taxon>
        <taxon>Lophotrochozoa</taxon>
        <taxon>Mollusca</taxon>
        <taxon>Gastropoda</taxon>
        <taxon>Heterobranchia</taxon>
        <taxon>Euthyneura</taxon>
        <taxon>Panpulmonata</taxon>
        <taxon>Sacoglossa</taxon>
        <taxon>Placobranchoidea</taxon>
        <taxon>Plakobranchidae</taxon>
        <taxon>Elysia</taxon>
    </lineage>
</organism>
<evidence type="ECO:0000313" key="15">
    <source>
        <dbReference type="EMBL" id="GFR86526.1"/>
    </source>
</evidence>
<evidence type="ECO:0000256" key="9">
    <source>
        <dbReference type="ARBA" id="ARBA00023163"/>
    </source>
</evidence>
<feature type="region of interest" description="Disordered" evidence="13">
    <location>
        <begin position="39"/>
        <end position="72"/>
    </location>
</feature>
<feature type="region of interest" description="Disordered" evidence="13">
    <location>
        <begin position="260"/>
        <end position="296"/>
    </location>
</feature>
<evidence type="ECO:0000313" key="16">
    <source>
        <dbReference type="Proteomes" id="UP000762676"/>
    </source>
</evidence>
<dbReference type="PANTHER" id="PTHR24388">
    <property type="entry name" value="ZINC FINGER PROTEIN"/>
    <property type="match status" value="1"/>
</dbReference>
<keyword evidence="10" id="KW-0539">Nucleus</keyword>
<feature type="domain" description="C2H2-type" evidence="14">
    <location>
        <begin position="706"/>
        <end position="728"/>
    </location>
</feature>
<evidence type="ECO:0000259" key="14">
    <source>
        <dbReference type="PROSITE" id="PS50157"/>
    </source>
</evidence>
<feature type="domain" description="C2H2-type" evidence="14">
    <location>
        <begin position="763"/>
        <end position="790"/>
    </location>
</feature>
<dbReference type="InterPro" id="IPR036236">
    <property type="entry name" value="Znf_C2H2_sf"/>
</dbReference>
<keyword evidence="7" id="KW-0805">Transcription regulation</keyword>
<dbReference type="Pfam" id="PF00096">
    <property type="entry name" value="zf-C2H2"/>
    <property type="match status" value="3"/>
</dbReference>
<feature type="compositionally biased region" description="Polar residues" evidence="13">
    <location>
        <begin position="658"/>
        <end position="671"/>
    </location>
</feature>
<keyword evidence="4" id="KW-0677">Repeat</keyword>
<dbReference type="FunFam" id="3.30.160.60:FF:000043">
    <property type="entry name" value="Scratch family zinc finger 2"/>
    <property type="match status" value="1"/>
</dbReference>
<feature type="compositionally biased region" description="Basic and acidic residues" evidence="13">
    <location>
        <begin position="278"/>
        <end position="296"/>
    </location>
</feature>
<dbReference type="Proteomes" id="UP000762676">
    <property type="component" value="Unassembled WGS sequence"/>
</dbReference>
<evidence type="ECO:0000256" key="11">
    <source>
        <dbReference type="ARBA" id="ARBA00037948"/>
    </source>
</evidence>
<feature type="domain" description="C2H2-type" evidence="14">
    <location>
        <begin position="791"/>
        <end position="818"/>
    </location>
</feature>
<keyword evidence="3" id="KW-0479">Metal-binding</keyword>
<dbReference type="Gene3D" id="3.30.160.60">
    <property type="entry name" value="Classic Zinc Finger"/>
    <property type="match status" value="4"/>
</dbReference>
<evidence type="ECO:0000256" key="13">
    <source>
        <dbReference type="SAM" id="MobiDB-lite"/>
    </source>
</evidence>
<dbReference type="InterPro" id="IPR050527">
    <property type="entry name" value="Snail/Krueppel_Znf"/>
</dbReference>
<keyword evidence="16" id="KW-1185">Reference proteome</keyword>
<evidence type="ECO:0000256" key="12">
    <source>
        <dbReference type="PROSITE-ProRule" id="PRU00042"/>
    </source>
</evidence>
<feature type="domain" description="C2H2-type" evidence="14">
    <location>
        <begin position="819"/>
        <end position="848"/>
    </location>
</feature>
<gene>
    <name evidence="15" type="ORF">ElyMa_004201000</name>
</gene>
<dbReference type="CDD" id="cd00065">
    <property type="entry name" value="FYVE_like_SF"/>
    <property type="match status" value="1"/>
</dbReference>
<comment type="caution">
    <text evidence="15">The sequence shown here is derived from an EMBL/GenBank/DDBJ whole genome shotgun (WGS) entry which is preliminary data.</text>
</comment>
<protein>
    <submittedName>
        <fullName evidence="15">Transcriptional repressor scratch 1</fullName>
    </submittedName>
</protein>
<dbReference type="FunFam" id="3.30.160.60:FF:001506">
    <property type="entry name" value="Zinc finger protein"/>
    <property type="match status" value="1"/>
</dbReference>
<comment type="similarity">
    <text evidence="2">Belongs to the krueppel C2H2-type zinc-finger protein family.</text>
</comment>
<dbReference type="EMBL" id="BMAT01008499">
    <property type="protein sequence ID" value="GFR86526.1"/>
    <property type="molecule type" value="Genomic_DNA"/>
</dbReference>
<dbReference type="AlphaFoldDB" id="A0AAV4GPL3"/>
<evidence type="ECO:0000256" key="4">
    <source>
        <dbReference type="ARBA" id="ARBA00022737"/>
    </source>
</evidence>
<dbReference type="GO" id="GO:0008270">
    <property type="term" value="F:zinc ion binding"/>
    <property type="evidence" value="ECO:0007669"/>
    <property type="project" value="UniProtKB-KW"/>
</dbReference>
<reference evidence="15 16" key="1">
    <citation type="journal article" date="2021" name="Elife">
        <title>Chloroplast acquisition without the gene transfer in kleptoplastic sea slugs, Plakobranchus ocellatus.</title>
        <authorList>
            <person name="Maeda T."/>
            <person name="Takahashi S."/>
            <person name="Yoshida T."/>
            <person name="Shimamura S."/>
            <person name="Takaki Y."/>
            <person name="Nagai Y."/>
            <person name="Toyoda A."/>
            <person name="Suzuki Y."/>
            <person name="Arimoto A."/>
            <person name="Ishii H."/>
            <person name="Satoh N."/>
            <person name="Nishiyama T."/>
            <person name="Hasebe M."/>
            <person name="Maruyama T."/>
            <person name="Minagawa J."/>
            <person name="Obokata J."/>
            <person name="Shigenobu S."/>
        </authorList>
    </citation>
    <scope>NUCLEOTIDE SEQUENCE [LARGE SCALE GENOMIC DNA]</scope>
</reference>
<evidence type="ECO:0000256" key="10">
    <source>
        <dbReference type="ARBA" id="ARBA00023242"/>
    </source>
</evidence>
<dbReference type="PROSITE" id="PS00028">
    <property type="entry name" value="ZINC_FINGER_C2H2_1"/>
    <property type="match status" value="4"/>
</dbReference>
<dbReference type="GO" id="GO:0000981">
    <property type="term" value="F:DNA-binding transcription factor activity, RNA polymerase II-specific"/>
    <property type="evidence" value="ECO:0007669"/>
    <property type="project" value="TreeGrafter"/>
</dbReference>
<dbReference type="GO" id="GO:0005634">
    <property type="term" value="C:nucleus"/>
    <property type="evidence" value="ECO:0007669"/>
    <property type="project" value="UniProtKB-SubCell"/>
</dbReference>
<proteinExistence type="inferred from homology"/>
<evidence type="ECO:0000256" key="6">
    <source>
        <dbReference type="ARBA" id="ARBA00022833"/>
    </source>
</evidence>
<dbReference type="SUPFAM" id="SSF57667">
    <property type="entry name" value="beta-beta-alpha zinc fingers"/>
    <property type="match status" value="3"/>
</dbReference>
<dbReference type="FunFam" id="3.30.160.60:FF:000322">
    <property type="entry name" value="GDNF-inducible zinc finger protein 1"/>
    <property type="match status" value="1"/>
</dbReference>
<feature type="compositionally biased region" description="Low complexity" evidence="13">
    <location>
        <begin position="673"/>
        <end position="694"/>
    </location>
</feature>
<sequence>MNAMWAQGREDVLLWVRIELDSPPFKKREFFNRGARLQDSKSNSISDGAESDSGCSSHNESRHESSSAETEYGWDCPSGLSLLLELMAQSPQRYMGRDAIGDHLGLAEIARSAGKGAIAIAGRQFGHTLEPIDEISAMKLDSREDYVVKETQRNGLLYSKESTESTTELTKEDGQPTPHEVGTRSADMYRKSYLQSLSHEVSHATSVTTYPPEHIQGANALYDLSTINSSKGANFTQRKINFEERPYFDLRYSGEDYITARCESPPDQPIDYSQLSSRSKERNEASESSKETSKIEIESTGKWLKDAVKSEDIADTHQYGKSEMEGSGKLPQYEFILSPKMDRNGNIILSQASAHNVPIKTANNIAEVYREIKPASLTAHHTDPTRDAYADSLGCHHSPSFKSGNSPPIHLSDVYLEDSASNLAQLDGAANARQSRPETFSNNSIYRGKSLGVYHPKLKYLLAATQVAKRKAEEEEEAAKHDHKIGHLTSSAEKSHLKSREENVLSSRVEFNWRKSSLESHDGSKSSKQELQFYNSGSYPIPAPQNQLSVISNMQKAKMFTMGHETLSISNNIHLPGRSDAGVTNNGNAFSHPHPHQPYQPHNVFQFEFSTTSAMLPDFQISNIHKGSEHNILSPLEAKILAPPSSDPPRLSPHHFQHQQQMPTTSCTEHTSSGKNTFTSLSSSSLSPTSPVEASSQILRSGLDPYECSECGKRYSTSSNLARHRQTHRSVCDKKARKCPHCDKVYVSMPAYSMHVRTHNQGCQCPHCGKKFSRPWLLQGHIRTHTGEKPFSCHQCGKSFADKSNLRAHIQTHSTEKPYVCGRCGKAFALKSYLYKHEESSCMRGQRFNRR</sequence>
<dbReference type="FunFam" id="3.30.160.60:FF:000207">
    <property type="entry name" value="zinc finger protein SNAI2"/>
    <property type="match status" value="1"/>
</dbReference>
<accession>A0AAV4GPL3</accession>
<dbReference type="SMART" id="SM00355">
    <property type="entry name" value="ZnF_C2H2"/>
    <property type="match status" value="5"/>
</dbReference>
<dbReference type="PROSITE" id="PS50157">
    <property type="entry name" value="ZINC_FINGER_C2H2_2"/>
    <property type="match status" value="4"/>
</dbReference>
<feature type="region of interest" description="Disordered" evidence="13">
    <location>
        <begin position="161"/>
        <end position="183"/>
    </location>
</feature>
<evidence type="ECO:0000256" key="1">
    <source>
        <dbReference type="ARBA" id="ARBA00004123"/>
    </source>
</evidence>
<evidence type="ECO:0000256" key="7">
    <source>
        <dbReference type="ARBA" id="ARBA00023015"/>
    </source>
</evidence>
<dbReference type="InterPro" id="IPR013087">
    <property type="entry name" value="Znf_C2H2_type"/>
</dbReference>
<name>A0AAV4GPL3_9GAST</name>
<keyword evidence="5 12" id="KW-0863">Zinc-finger</keyword>
<dbReference type="PANTHER" id="PTHR24388:SF100">
    <property type="entry name" value="ZINC FINGER PROTEIN 423"/>
    <property type="match status" value="1"/>
</dbReference>
<feature type="region of interest" description="Disordered" evidence="13">
    <location>
        <begin position="641"/>
        <end position="694"/>
    </location>
</feature>
<comment type="similarity">
    <text evidence="11">Belongs to the snail C2H2-type zinc-finger protein family.</text>
</comment>
<feature type="region of interest" description="Disordered" evidence="13">
    <location>
        <begin position="472"/>
        <end position="501"/>
    </location>
</feature>
<evidence type="ECO:0000256" key="8">
    <source>
        <dbReference type="ARBA" id="ARBA00023125"/>
    </source>
</evidence>
<keyword evidence="9" id="KW-0804">Transcription</keyword>
<keyword evidence="8" id="KW-0238">DNA-binding</keyword>
<keyword evidence="6" id="KW-0862">Zinc</keyword>
<dbReference type="GO" id="GO:0000978">
    <property type="term" value="F:RNA polymerase II cis-regulatory region sequence-specific DNA binding"/>
    <property type="evidence" value="ECO:0007669"/>
    <property type="project" value="TreeGrafter"/>
</dbReference>
<evidence type="ECO:0000256" key="5">
    <source>
        <dbReference type="ARBA" id="ARBA00022771"/>
    </source>
</evidence>
<comment type="subcellular location">
    <subcellularLocation>
        <location evidence="1">Nucleus</location>
    </subcellularLocation>
</comment>
<evidence type="ECO:0000256" key="3">
    <source>
        <dbReference type="ARBA" id="ARBA00022723"/>
    </source>
</evidence>